<accession>A0ABM0JPJ9</accession>
<evidence type="ECO:0000259" key="2">
    <source>
        <dbReference type="PROSITE" id="PS50055"/>
    </source>
</evidence>
<dbReference type="InterPro" id="IPR050348">
    <property type="entry name" value="Protein-Tyr_Phosphatase"/>
</dbReference>
<feature type="compositionally biased region" description="Basic and acidic residues" evidence="1">
    <location>
        <begin position="915"/>
        <end position="925"/>
    </location>
</feature>
<feature type="compositionally biased region" description="Basic residues" evidence="1">
    <location>
        <begin position="881"/>
        <end position="894"/>
    </location>
</feature>
<protein>
    <submittedName>
        <fullName evidence="5">Uncharacterized protein LOC101850889 isoform X1</fullName>
    </submittedName>
</protein>
<dbReference type="SMART" id="SM00404">
    <property type="entry name" value="PTPc_motif"/>
    <property type="match status" value="2"/>
</dbReference>
<dbReference type="Pfam" id="PF00102">
    <property type="entry name" value="Y_phosphatase"/>
    <property type="match status" value="3"/>
</dbReference>
<dbReference type="PRINTS" id="PR00700">
    <property type="entry name" value="PRTYPHPHTASE"/>
</dbReference>
<feature type="region of interest" description="Disordered" evidence="1">
    <location>
        <begin position="620"/>
        <end position="689"/>
    </location>
</feature>
<dbReference type="Proteomes" id="UP000694888">
    <property type="component" value="Unplaced"/>
</dbReference>
<name>A0ABM0JPJ9_APLCA</name>
<dbReference type="SMART" id="SM00194">
    <property type="entry name" value="PTPc"/>
    <property type="match status" value="1"/>
</dbReference>
<feature type="region of interest" description="Disordered" evidence="1">
    <location>
        <begin position="552"/>
        <end position="603"/>
    </location>
</feature>
<evidence type="ECO:0000259" key="3">
    <source>
        <dbReference type="PROSITE" id="PS50056"/>
    </source>
</evidence>
<feature type="compositionally biased region" description="Low complexity" evidence="1">
    <location>
        <begin position="560"/>
        <end position="570"/>
    </location>
</feature>
<dbReference type="PROSITE" id="PS50055">
    <property type="entry name" value="TYR_PHOSPHATASE_PTP"/>
    <property type="match status" value="2"/>
</dbReference>
<dbReference type="PANTHER" id="PTHR19134">
    <property type="entry name" value="RECEPTOR-TYPE TYROSINE-PROTEIN PHOSPHATASE"/>
    <property type="match status" value="1"/>
</dbReference>
<dbReference type="PANTHER" id="PTHR19134:SF561">
    <property type="entry name" value="PROTEIN TYROSINE PHOSPHATASE 36E, ISOFORM A"/>
    <property type="match status" value="1"/>
</dbReference>
<reference evidence="5" key="1">
    <citation type="submission" date="2025-08" db="UniProtKB">
        <authorList>
            <consortium name="RefSeq"/>
        </authorList>
    </citation>
    <scope>IDENTIFICATION</scope>
</reference>
<feature type="compositionally biased region" description="Polar residues" evidence="1">
    <location>
        <begin position="926"/>
        <end position="941"/>
    </location>
</feature>
<dbReference type="InterPro" id="IPR000387">
    <property type="entry name" value="Tyr_Pase_dom"/>
</dbReference>
<evidence type="ECO:0000313" key="5">
    <source>
        <dbReference type="RefSeq" id="XP_005098536.1"/>
    </source>
</evidence>
<proteinExistence type="predicted"/>
<dbReference type="InterPro" id="IPR003595">
    <property type="entry name" value="Tyr_Pase_cat"/>
</dbReference>
<dbReference type="InterPro" id="IPR000242">
    <property type="entry name" value="PTP_cat"/>
</dbReference>
<feature type="domain" description="Tyrosine specific protein phosphatases" evidence="3">
    <location>
        <begin position="11"/>
        <end position="86"/>
    </location>
</feature>
<evidence type="ECO:0000256" key="1">
    <source>
        <dbReference type="SAM" id="MobiDB-lite"/>
    </source>
</evidence>
<feature type="domain" description="Tyrosine-protein phosphatase" evidence="2">
    <location>
        <begin position="1"/>
        <end position="95"/>
    </location>
</feature>
<dbReference type="PROSITE" id="PS00383">
    <property type="entry name" value="TYR_PHOSPHATASE_1"/>
    <property type="match status" value="1"/>
</dbReference>
<dbReference type="SUPFAM" id="SSF52799">
    <property type="entry name" value="(Phosphotyrosine protein) phosphatases II"/>
    <property type="match status" value="3"/>
</dbReference>
<dbReference type="Gene3D" id="3.90.190.10">
    <property type="entry name" value="Protein tyrosine phosphatase superfamily"/>
    <property type="match status" value="3"/>
</dbReference>
<sequence>MVGLHEEWPEPGLLLEVRRRVTSLALTHPGPVLIHCRCGGGRTAVYTAVDFCLHQLQAEDRVDVYSTVLHLRRFRKNMVRTLNQYQQVYEAVAMFLQCGVTVYPAETLSAAYHIHYAQSGDAKRYRLDKEFQTLQSIVPRLSIGDCASGHRVENRSKSRDIMMLPPECARPYLTTADCGDSGTDFINAVYVDGYHAENNYLVTQWPMRRTTPDLWRMLFDFKITSFVFMHDPQKFSRSYPRFWPKEIGQDACYGPIRVRYLGCERKSNLVVRTFAIRKPKRHPHLVVQTLVRISEDVMIMNNLVGCELRQDELIVKMFQVVTASGGSGDSVKCRSGGGGGALASLGFLSSSRAGRGLDSSGGGGGGSGRYTGHRGVGVPFRSLLSAMDHVAEWQRQSGNRQPVCIISKDGSSRVGVYCAVAICCDQVRAEREVDVFTAVRYVRKNRPQLVPNVEEYRYIYRFMTEFIALTSSKPDIVICEPTLDATSFPHGSHFGSVVTPTVVHGGVYVTNKPTSCQAGDRDTLGNSSSSYSMAASVRKTEGDFLSISHTGTYRTGGGASTSPASGSNSAEAVDRESSSTAASREDHQTHTKQKSFTSPDHTANPAHIAVSEYQINPILRTNPAHPRENGQTMTGDTPRTKAAPPLSINHQLRPDSTDMPASLLPADCARAHPGPASPNKTAPPSPSFFLTPGQYLGGFNNFSDSMSQSSHLTLCKSNSFYSCTSHLSIISNHGNGELLLNGSPLGSSCLLKTPLGSTVNGGLMNGHLSRPSSINGNLHQRDVRTEDVAMCKLPSCRSHSDMQRLADVHQLTAKLANPISPLQPDLSHMKAHRNSSDTTDIKLIHASYASLDDSLSGSLDPIDHHSSPVWSRSGAIDNSRGRNKHSPKQSQKRSNRGEGRHVILRSNGNDSNCEPFEKPDPKNNDHNNCVRQLTPAENSHPNTRRGNDASTSPADIGKAAASAFTWKLKIKGCRYKKKVKKALVT</sequence>
<dbReference type="InterPro" id="IPR016130">
    <property type="entry name" value="Tyr_Pase_AS"/>
</dbReference>
<feature type="compositionally biased region" description="Basic and acidic residues" evidence="1">
    <location>
        <begin position="572"/>
        <end position="589"/>
    </location>
</feature>
<dbReference type="GeneID" id="101850889"/>
<organism evidence="4 5">
    <name type="scientific">Aplysia californica</name>
    <name type="common">California sea hare</name>
    <dbReference type="NCBI Taxonomy" id="6500"/>
    <lineage>
        <taxon>Eukaryota</taxon>
        <taxon>Metazoa</taxon>
        <taxon>Spiralia</taxon>
        <taxon>Lophotrochozoa</taxon>
        <taxon>Mollusca</taxon>
        <taxon>Gastropoda</taxon>
        <taxon>Heterobranchia</taxon>
        <taxon>Euthyneura</taxon>
        <taxon>Tectipleura</taxon>
        <taxon>Aplysiida</taxon>
        <taxon>Aplysioidea</taxon>
        <taxon>Aplysiidae</taxon>
        <taxon>Aplysia</taxon>
    </lineage>
</organism>
<dbReference type="InterPro" id="IPR029021">
    <property type="entry name" value="Prot-tyrosine_phosphatase-like"/>
</dbReference>
<feature type="domain" description="Tyrosine specific protein phosphatases" evidence="3">
    <location>
        <begin position="381"/>
        <end position="457"/>
    </location>
</feature>
<dbReference type="RefSeq" id="XP_005098536.1">
    <property type="nucleotide sequence ID" value="XM_005098479.3"/>
</dbReference>
<feature type="domain" description="Tyrosine-protein phosphatase" evidence="2">
    <location>
        <begin position="127"/>
        <end position="466"/>
    </location>
</feature>
<gene>
    <name evidence="5" type="primary">LOC101850889</name>
</gene>
<evidence type="ECO:0000313" key="4">
    <source>
        <dbReference type="Proteomes" id="UP000694888"/>
    </source>
</evidence>
<dbReference type="PROSITE" id="PS50056">
    <property type="entry name" value="TYR_PHOSPHATASE_2"/>
    <property type="match status" value="2"/>
</dbReference>
<keyword evidence="4" id="KW-1185">Reference proteome</keyword>
<feature type="region of interest" description="Disordered" evidence="1">
    <location>
        <begin position="862"/>
        <end position="954"/>
    </location>
</feature>